<keyword evidence="3" id="KW-1185">Reference proteome</keyword>
<evidence type="ECO:0000313" key="2">
    <source>
        <dbReference type="EMBL" id="KAA3437608.1"/>
    </source>
</evidence>
<dbReference type="Proteomes" id="UP000324133">
    <property type="component" value="Unassembled WGS sequence"/>
</dbReference>
<dbReference type="Gene3D" id="3.90.930.1">
    <property type="match status" value="1"/>
</dbReference>
<dbReference type="EMBL" id="VKKY01000002">
    <property type="protein sequence ID" value="KAA3437608.1"/>
    <property type="molecule type" value="Genomic_DNA"/>
</dbReference>
<organism evidence="2 3">
    <name type="scientific">Rufibacter hautae</name>
    <dbReference type="NCBI Taxonomy" id="2595005"/>
    <lineage>
        <taxon>Bacteria</taxon>
        <taxon>Pseudomonadati</taxon>
        <taxon>Bacteroidota</taxon>
        <taxon>Cytophagia</taxon>
        <taxon>Cytophagales</taxon>
        <taxon>Hymenobacteraceae</taxon>
        <taxon>Rufibacter</taxon>
    </lineage>
</organism>
<accession>A0A5B6TBR0</accession>
<keyword evidence="1" id="KW-0732">Signal</keyword>
<feature type="signal peptide" evidence="1">
    <location>
        <begin position="1"/>
        <end position="23"/>
    </location>
</feature>
<gene>
    <name evidence="2" type="ORF">FOA19_09855</name>
</gene>
<evidence type="ECO:0008006" key="4">
    <source>
        <dbReference type="Google" id="ProtNLM"/>
    </source>
</evidence>
<feature type="chain" id="PRO_5022926899" description="DUF4595 domain-containing protein" evidence="1">
    <location>
        <begin position="24"/>
        <end position="291"/>
    </location>
</feature>
<sequence length="291" mass="33233">MIKNLRNYCFLLALSLLTMNCGSEEEVDTEPVVEDTACYFTREVFTNPTTGQTRTREFVYGNDRLEVINETTNFPTATTLNLVAEYDAQGRVSRTVTLQNGREMQYYTFEYDNQSLLRKINLFADRNGTLGLNSSMELEYNAQKQITTSKNYFLLGSAPLLTNDITYTYDANGNMIRSREYRILSFRGAEVLADVVINMQYTHDDKINPHYRVPYLQYTYPNTMAITLSKNNSVSVVSSTSTEGTQKGPGTLDLRPFNYSRTFTHSYSDKNWPLTRNGADGTSTTYTYICE</sequence>
<dbReference type="AlphaFoldDB" id="A0A5B6TBR0"/>
<proteinExistence type="predicted"/>
<protein>
    <recommendedName>
        <fullName evidence="4">DUF4595 domain-containing protein</fullName>
    </recommendedName>
</protein>
<dbReference type="OrthoDB" id="892587at2"/>
<dbReference type="RefSeq" id="WP_149090671.1">
    <property type="nucleotide sequence ID" value="NZ_VKKY01000002.1"/>
</dbReference>
<name>A0A5B6TBR0_9BACT</name>
<reference evidence="2 3" key="1">
    <citation type="submission" date="2019-07" db="EMBL/GenBank/DDBJ databases">
        <title>Rufibacter sp. nov., isolated from lake sediment.</title>
        <authorList>
            <person name="Qu J.-H."/>
        </authorList>
    </citation>
    <scope>NUCLEOTIDE SEQUENCE [LARGE SCALE GENOMIC DNA]</scope>
    <source>
        <strain evidence="2 3">NBS58-1</strain>
    </source>
</reference>
<comment type="caution">
    <text evidence="2">The sequence shown here is derived from an EMBL/GenBank/DDBJ whole genome shotgun (WGS) entry which is preliminary data.</text>
</comment>
<evidence type="ECO:0000313" key="3">
    <source>
        <dbReference type="Proteomes" id="UP000324133"/>
    </source>
</evidence>
<evidence type="ECO:0000256" key="1">
    <source>
        <dbReference type="SAM" id="SignalP"/>
    </source>
</evidence>